<dbReference type="Proteomes" id="UP001319060">
    <property type="component" value="Unassembled WGS sequence"/>
</dbReference>
<dbReference type="EMBL" id="JAFHKS010000042">
    <property type="protein sequence ID" value="MBN3544794.1"/>
    <property type="molecule type" value="Genomic_DNA"/>
</dbReference>
<evidence type="ECO:0000313" key="2">
    <source>
        <dbReference type="EMBL" id="MBN3544794.1"/>
    </source>
</evidence>
<gene>
    <name evidence="2" type="ORF">JYA64_05790</name>
</gene>
<feature type="region of interest" description="Disordered" evidence="1">
    <location>
        <begin position="40"/>
        <end position="76"/>
    </location>
</feature>
<feature type="compositionally biased region" description="Basic and acidic residues" evidence="1">
    <location>
        <begin position="44"/>
        <end position="55"/>
    </location>
</feature>
<accession>A0ABS2ZBT3</accession>
<reference evidence="2 3" key="1">
    <citation type="submission" date="2021-01" db="EMBL/GenBank/DDBJ databases">
        <title>Genome Sequencing of Type Strains.</title>
        <authorList>
            <person name="Lemaire J.F."/>
            <person name="Inderbitzin P."/>
            <person name="Collins S.B."/>
            <person name="Wespe N."/>
            <person name="Knight-Connoni V."/>
        </authorList>
    </citation>
    <scope>NUCLEOTIDE SEQUENCE [LARGE SCALE GENOMIC DNA]</scope>
    <source>
        <strain evidence="2 3">DSM 14730</strain>
    </source>
</reference>
<organism evidence="2 3">
    <name type="scientific">Fictibacillus barbaricus</name>
    <dbReference type="NCBI Taxonomy" id="182136"/>
    <lineage>
        <taxon>Bacteria</taxon>
        <taxon>Bacillati</taxon>
        <taxon>Bacillota</taxon>
        <taxon>Bacilli</taxon>
        <taxon>Bacillales</taxon>
        <taxon>Fictibacillaceae</taxon>
        <taxon>Fictibacillus</taxon>
    </lineage>
</organism>
<comment type="caution">
    <text evidence="2">The sequence shown here is derived from an EMBL/GenBank/DDBJ whole genome shotgun (WGS) entry which is preliminary data.</text>
</comment>
<evidence type="ECO:0000256" key="1">
    <source>
        <dbReference type="SAM" id="MobiDB-lite"/>
    </source>
</evidence>
<proteinExistence type="predicted"/>
<protein>
    <submittedName>
        <fullName evidence="2">Uncharacterized protein</fullName>
    </submittedName>
</protein>
<dbReference type="RefSeq" id="WP_188403545.1">
    <property type="nucleotide sequence ID" value="NZ_BMCE01000002.1"/>
</dbReference>
<name>A0ABS2ZBT3_9BACL</name>
<keyword evidence="3" id="KW-1185">Reference proteome</keyword>
<sequence length="76" mass="8390">MKSITVNLEYDETVLQEGREVESKLQEQLYGTGFSLISVSHQSVQKDKNSKEGKDIYSTGAGGQTSPDNEKPPNEN</sequence>
<evidence type="ECO:0000313" key="3">
    <source>
        <dbReference type="Proteomes" id="UP001319060"/>
    </source>
</evidence>